<protein>
    <submittedName>
        <fullName evidence="10">Peptidase M48-like protein</fullName>
    </submittedName>
</protein>
<accession>A0A3N1PBK7</accession>
<keyword evidence="7" id="KW-1133">Transmembrane helix</keyword>
<dbReference type="GO" id="GO:0051603">
    <property type="term" value="P:proteolysis involved in protein catabolic process"/>
    <property type="evidence" value="ECO:0007669"/>
    <property type="project" value="TreeGrafter"/>
</dbReference>
<dbReference type="PANTHER" id="PTHR22726">
    <property type="entry name" value="METALLOENDOPEPTIDASE OMA1"/>
    <property type="match status" value="1"/>
</dbReference>
<keyword evidence="3 6" id="KW-0378">Hydrolase</keyword>
<proteinExistence type="inferred from homology"/>
<dbReference type="Pfam" id="PF23368">
    <property type="entry name" value="DUF7092"/>
    <property type="match status" value="1"/>
</dbReference>
<keyword evidence="11" id="KW-1185">Reference proteome</keyword>
<keyword evidence="1 6" id="KW-0645">Protease</keyword>
<dbReference type="InterPro" id="IPR051156">
    <property type="entry name" value="Mito/Outer_Membr_Metalloprot"/>
</dbReference>
<evidence type="ECO:0000313" key="10">
    <source>
        <dbReference type="EMBL" id="ROQ24220.1"/>
    </source>
</evidence>
<keyword evidence="4 6" id="KW-0862">Zinc</keyword>
<evidence type="ECO:0000259" key="9">
    <source>
        <dbReference type="Pfam" id="PF23368"/>
    </source>
</evidence>
<evidence type="ECO:0000256" key="3">
    <source>
        <dbReference type="ARBA" id="ARBA00022801"/>
    </source>
</evidence>
<keyword evidence="2" id="KW-0479">Metal-binding</keyword>
<name>A0A3N1PBK7_9GAMM</name>
<comment type="similarity">
    <text evidence="6">Belongs to the peptidase M48 family.</text>
</comment>
<keyword evidence="5 6" id="KW-0482">Metalloprotease</keyword>
<dbReference type="STRING" id="584787.GCA_001247655_00704"/>
<reference evidence="10 11" key="1">
    <citation type="submission" date="2018-11" db="EMBL/GenBank/DDBJ databases">
        <title>Genomic Encyclopedia of Type Strains, Phase IV (KMG-IV): sequencing the most valuable type-strain genomes for metagenomic binning, comparative biology and taxonomic classification.</title>
        <authorList>
            <person name="Goeker M."/>
        </authorList>
    </citation>
    <scope>NUCLEOTIDE SEQUENCE [LARGE SCALE GENOMIC DNA]</scope>
    <source>
        <strain evidence="10 11">DSM 21945</strain>
    </source>
</reference>
<dbReference type="Pfam" id="PF01435">
    <property type="entry name" value="Peptidase_M48"/>
    <property type="match status" value="1"/>
</dbReference>
<evidence type="ECO:0000256" key="5">
    <source>
        <dbReference type="ARBA" id="ARBA00023049"/>
    </source>
</evidence>
<evidence type="ECO:0000256" key="6">
    <source>
        <dbReference type="RuleBase" id="RU003983"/>
    </source>
</evidence>
<dbReference type="RefSeq" id="WP_123421975.1">
    <property type="nucleotide sequence ID" value="NZ_RJUL01000007.1"/>
</dbReference>
<dbReference type="EMBL" id="RJUL01000007">
    <property type="protein sequence ID" value="ROQ24220.1"/>
    <property type="molecule type" value="Genomic_DNA"/>
</dbReference>
<dbReference type="InterPro" id="IPR055518">
    <property type="entry name" value="DUF7092"/>
</dbReference>
<evidence type="ECO:0000256" key="4">
    <source>
        <dbReference type="ARBA" id="ARBA00022833"/>
    </source>
</evidence>
<organism evidence="10 11">
    <name type="scientific">Gallaecimonas pentaromativorans</name>
    <dbReference type="NCBI Taxonomy" id="584787"/>
    <lineage>
        <taxon>Bacteria</taxon>
        <taxon>Pseudomonadati</taxon>
        <taxon>Pseudomonadota</taxon>
        <taxon>Gammaproteobacteria</taxon>
        <taxon>Enterobacterales</taxon>
        <taxon>Gallaecimonadaceae</taxon>
        <taxon>Gallaecimonas</taxon>
    </lineage>
</organism>
<gene>
    <name evidence="10" type="ORF">EDC28_107101</name>
</gene>
<dbReference type="InterPro" id="IPR001915">
    <property type="entry name" value="Peptidase_M48"/>
</dbReference>
<feature type="domain" description="Peptidase M48" evidence="8">
    <location>
        <begin position="157"/>
        <end position="338"/>
    </location>
</feature>
<dbReference type="GO" id="GO:0004222">
    <property type="term" value="F:metalloendopeptidase activity"/>
    <property type="evidence" value="ECO:0007669"/>
    <property type="project" value="InterPro"/>
</dbReference>
<evidence type="ECO:0000256" key="7">
    <source>
        <dbReference type="SAM" id="Phobius"/>
    </source>
</evidence>
<comment type="cofactor">
    <cofactor evidence="6">
        <name>Zn(2+)</name>
        <dbReference type="ChEBI" id="CHEBI:29105"/>
    </cofactor>
    <text evidence="6">Binds 1 zinc ion per subunit.</text>
</comment>
<dbReference type="AlphaFoldDB" id="A0A3N1PBK7"/>
<dbReference type="GO" id="GO:0016020">
    <property type="term" value="C:membrane"/>
    <property type="evidence" value="ECO:0007669"/>
    <property type="project" value="TreeGrafter"/>
</dbReference>
<sequence length="345" mass="37498">MATVAGYLLAPRSAMRHPATLALLAGGRLQLASDIWQFEGQVADVEVSKALGNQPRNLRFAEGWSFYPIDAEPLNGWLKATLGLPWIARVERHLGWIAAGVVVAVAAVFATYRYGLPAASRLVATQVPVVVYQQLGEQSLKLLDQALFAPSTLPKERRQQLQQQFEAMLATLSSQGISWRVKPKLVFRSFSAGPNAMALPDGTVVMTDQMVALADNDPQLLGVLYHELGHVHYHHSMNLLVQNTLMSVGVAVVIGDASSIADSLAGGAVFLVNMSYSRDAERQADGFAAQSMLKDQGTTEPLTSLFEKLQKQHGGEEAGPGWISSHPDLEERIRTLHESNKKPGK</sequence>
<evidence type="ECO:0000259" key="8">
    <source>
        <dbReference type="Pfam" id="PF01435"/>
    </source>
</evidence>
<evidence type="ECO:0000256" key="2">
    <source>
        <dbReference type="ARBA" id="ARBA00022723"/>
    </source>
</evidence>
<keyword evidence="7" id="KW-0812">Transmembrane</keyword>
<feature type="transmembrane region" description="Helical" evidence="7">
    <location>
        <begin position="94"/>
        <end position="112"/>
    </location>
</feature>
<dbReference type="PANTHER" id="PTHR22726:SF1">
    <property type="entry name" value="METALLOENDOPEPTIDASE OMA1, MITOCHONDRIAL"/>
    <property type="match status" value="1"/>
</dbReference>
<dbReference type="CDD" id="cd07332">
    <property type="entry name" value="M48C_Oma1_like"/>
    <property type="match status" value="1"/>
</dbReference>
<dbReference type="Gene3D" id="3.30.2010.10">
    <property type="entry name" value="Metalloproteases ('zincins'), catalytic domain"/>
    <property type="match status" value="1"/>
</dbReference>
<evidence type="ECO:0000256" key="1">
    <source>
        <dbReference type="ARBA" id="ARBA00022670"/>
    </source>
</evidence>
<dbReference type="Proteomes" id="UP000268033">
    <property type="component" value="Unassembled WGS sequence"/>
</dbReference>
<evidence type="ECO:0000313" key="11">
    <source>
        <dbReference type="Proteomes" id="UP000268033"/>
    </source>
</evidence>
<feature type="domain" description="DUF7092" evidence="9">
    <location>
        <begin position="4"/>
        <end position="80"/>
    </location>
</feature>
<dbReference type="GO" id="GO:0046872">
    <property type="term" value="F:metal ion binding"/>
    <property type="evidence" value="ECO:0007669"/>
    <property type="project" value="UniProtKB-KW"/>
</dbReference>
<comment type="caution">
    <text evidence="10">The sequence shown here is derived from an EMBL/GenBank/DDBJ whole genome shotgun (WGS) entry which is preliminary data.</text>
</comment>
<keyword evidence="7" id="KW-0472">Membrane</keyword>